<comment type="subcellular location">
    <subcellularLocation>
        <location evidence="1">Membrane</location>
        <topology evidence="1">Multi-pass membrane protein</topology>
    </subcellularLocation>
</comment>
<evidence type="ECO:0000256" key="4">
    <source>
        <dbReference type="ARBA" id="ARBA00022989"/>
    </source>
</evidence>
<organism evidence="8 9">
    <name type="scientific">Aeromicrobium piscarium</name>
    <dbReference type="NCBI Taxonomy" id="2590901"/>
    <lineage>
        <taxon>Bacteria</taxon>
        <taxon>Bacillati</taxon>
        <taxon>Actinomycetota</taxon>
        <taxon>Actinomycetes</taxon>
        <taxon>Propionibacteriales</taxon>
        <taxon>Nocardioidaceae</taxon>
        <taxon>Aeromicrobium</taxon>
    </lineage>
</organism>
<dbReference type="Pfam" id="PF00892">
    <property type="entry name" value="EamA"/>
    <property type="match status" value="2"/>
</dbReference>
<dbReference type="PANTHER" id="PTHR32322">
    <property type="entry name" value="INNER MEMBRANE TRANSPORTER"/>
    <property type="match status" value="1"/>
</dbReference>
<dbReference type="InterPro" id="IPR000620">
    <property type="entry name" value="EamA_dom"/>
</dbReference>
<feature type="transmembrane region" description="Helical" evidence="6">
    <location>
        <begin position="69"/>
        <end position="87"/>
    </location>
</feature>
<feature type="transmembrane region" description="Helical" evidence="6">
    <location>
        <begin position="99"/>
        <end position="118"/>
    </location>
</feature>
<accession>A0A554S981</accession>
<feature type="transmembrane region" description="Helical" evidence="6">
    <location>
        <begin position="297"/>
        <end position="315"/>
    </location>
</feature>
<dbReference type="PANTHER" id="PTHR32322:SF2">
    <property type="entry name" value="EAMA DOMAIN-CONTAINING PROTEIN"/>
    <property type="match status" value="1"/>
</dbReference>
<evidence type="ECO:0000259" key="7">
    <source>
        <dbReference type="Pfam" id="PF00892"/>
    </source>
</evidence>
<dbReference type="InterPro" id="IPR050638">
    <property type="entry name" value="AA-Vitamin_Transporters"/>
</dbReference>
<comment type="similarity">
    <text evidence="2">Belongs to the EamA transporter family.</text>
</comment>
<comment type="caution">
    <text evidence="8">The sequence shown here is derived from an EMBL/GenBank/DDBJ whole genome shotgun (WGS) entry which is preliminary data.</text>
</comment>
<evidence type="ECO:0000256" key="2">
    <source>
        <dbReference type="ARBA" id="ARBA00007362"/>
    </source>
</evidence>
<dbReference type="EMBL" id="VLNT01000007">
    <property type="protein sequence ID" value="TSD62872.1"/>
    <property type="molecule type" value="Genomic_DNA"/>
</dbReference>
<name>A0A554S981_9ACTN</name>
<gene>
    <name evidence="8" type="ORF">FNM00_10470</name>
</gene>
<evidence type="ECO:0000313" key="8">
    <source>
        <dbReference type="EMBL" id="TSD62872.1"/>
    </source>
</evidence>
<dbReference type="Proteomes" id="UP000316988">
    <property type="component" value="Unassembled WGS sequence"/>
</dbReference>
<feature type="transmembrane region" description="Helical" evidence="6">
    <location>
        <begin position="124"/>
        <end position="142"/>
    </location>
</feature>
<feature type="transmembrane region" description="Helical" evidence="6">
    <location>
        <begin position="154"/>
        <end position="172"/>
    </location>
</feature>
<keyword evidence="4 6" id="KW-1133">Transmembrane helix</keyword>
<evidence type="ECO:0000256" key="3">
    <source>
        <dbReference type="ARBA" id="ARBA00022692"/>
    </source>
</evidence>
<feature type="transmembrane region" description="Helical" evidence="6">
    <location>
        <begin position="242"/>
        <end position="261"/>
    </location>
</feature>
<reference evidence="8 9" key="1">
    <citation type="submission" date="2019-07" db="EMBL/GenBank/DDBJ databases">
        <authorList>
            <person name="Zhao L.H."/>
        </authorList>
    </citation>
    <scope>NUCLEOTIDE SEQUENCE [LARGE SCALE GENOMIC DNA]</scope>
    <source>
        <strain evidence="8 9">Co35</strain>
    </source>
</reference>
<dbReference type="SUPFAM" id="SSF103481">
    <property type="entry name" value="Multidrug resistance efflux transporter EmrE"/>
    <property type="match status" value="2"/>
</dbReference>
<keyword evidence="3 6" id="KW-0812">Transmembrane</keyword>
<keyword evidence="9" id="KW-1185">Reference proteome</keyword>
<dbReference type="InterPro" id="IPR037185">
    <property type="entry name" value="EmrE-like"/>
</dbReference>
<feature type="transmembrane region" description="Helical" evidence="6">
    <location>
        <begin position="273"/>
        <end position="291"/>
    </location>
</feature>
<proteinExistence type="inferred from homology"/>
<evidence type="ECO:0000256" key="1">
    <source>
        <dbReference type="ARBA" id="ARBA00004141"/>
    </source>
</evidence>
<feature type="transmembrane region" description="Helical" evidence="6">
    <location>
        <begin position="39"/>
        <end position="63"/>
    </location>
</feature>
<feature type="transmembrane region" description="Helical" evidence="6">
    <location>
        <begin position="178"/>
        <end position="196"/>
    </location>
</feature>
<evidence type="ECO:0000256" key="5">
    <source>
        <dbReference type="ARBA" id="ARBA00023136"/>
    </source>
</evidence>
<dbReference type="OrthoDB" id="5430053at2"/>
<dbReference type="GO" id="GO:0016020">
    <property type="term" value="C:membrane"/>
    <property type="evidence" value="ECO:0007669"/>
    <property type="project" value="UniProtKB-SubCell"/>
</dbReference>
<dbReference type="AlphaFoldDB" id="A0A554S981"/>
<evidence type="ECO:0000313" key="9">
    <source>
        <dbReference type="Proteomes" id="UP000316988"/>
    </source>
</evidence>
<keyword evidence="5 6" id="KW-0472">Membrane</keyword>
<protein>
    <submittedName>
        <fullName evidence="8">EamA family transporter</fullName>
    </submittedName>
</protein>
<feature type="transmembrane region" description="Helical" evidence="6">
    <location>
        <begin position="208"/>
        <end position="230"/>
    </location>
</feature>
<sequence>MTLHCSDEKHALDSSMIGSDDGRVSITASASPTTTATRVGWTVMTAIAPAVWGTTYIVTTHLLPEGHPLFAALMRSLPAGLIALLIARCLPRGSWWWKSLVLGVLNMAAFFPLLFLSAQHLPGGVAATLGAAQPIVVAFLAVTILQERLSSWRVTWGMVGMIGVALVVLGPGAGLDPIGVLAGLAGAASMGTGVVLTKRWGRPEGVSAIGLAGWQLTAAGLVLLIPAMVVDGVPTDIDGPAVYGYLWLGLVGGLLTYTLWFSGIRRLPVTATALLGLLSPLMAALLGAVIAGEALTLVQLAGFVLALTAMVAGQLSPSVTRKDL</sequence>
<feature type="domain" description="EamA" evidence="7">
    <location>
        <begin position="43"/>
        <end position="168"/>
    </location>
</feature>
<feature type="domain" description="EamA" evidence="7">
    <location>
        <begin position="178"/>
        <end position="310"/>
    </location>
</feature>
<evidence type="ECO:0000256" key="6">
    <source>
        <dbReference type="SAM" id="Phobius"/>
    </source>
</evidence>